<evidence type="ECO:0000313" key="2">
    <source>
        <dbReference type="EMBL" id="GJS60308.1"/>
    </source>
</evidence>
<keyword evidence="3" id="KW-1185">Reference proteome</keyword>
<reference evidence="2" key="1">
    <citation type="journal article" date="2022" name="Int. J. Mol. Sci.">
        <title>Draft Genome of Tanacetum Coccineum: Genomic Comparison of Closely Related Tanacetum-Family Plants.</title>
        <authorList>
            <person name="Yamashiro T."/>
            <person name="Shiraishi A."/>
            <person name="Nakayama K."/>
            <person name="Satake H."/>
        </authorList>
    </citation>
    <scope>NUCLEOTIDE SEQUENCE</scope>
</reference>
<reference evidence="2" key="2">
    <citation type="submission" date="2022-01" db="EMBL/GenBank/DDBJ databases">
        <authorList>
            <person name="Yamashiro T."/>
            <person name="Shiraishi A."/>
            <person name="Satake H."/>
            <person name="Nakayama K."/>
        </authorList>
    </citation>
    <scope>NUCLEOTIDE SEQUENCE</scope>
</reference>
<evidence type="ECO:0000256" key="1">
    <source>
        <dbReference type="SAM" id="MobiDB-lite"/>
    </source>
</evidence>
<sequence>MANLYMKNSYVHNESLRQSSECLLLETHQFGGYPDLKSIPLSRTLAPVEADPINHQFLGADKRFFPPPGAPQGEELGLIKPLSDSSFNCSDNSFISEGANLSVARGGLTGAAHRVPNQFETPLVESEGDSASPQEILQESLEHG</sequence>
<comment type="caution">
    <text evidence="2">The sequence shown here is derived from an EMBL/GenBank/DDBJ whole genome shotgun (WGS) entry which is preliminary data.</text>
</comment>
<dbReference type="EMBL" id="BQNB010009212">
    <property type="protein sequence ID" value="GJS60308.1"/>
    <property type="molecule type" value="Genomic_DNA"/>
</dbReference>
<feature type="region of interest" description="Disordered" evidence="1">
    <location>
        <begin position="116"/>
        <end position="144"/>
    </location>
</feature>
<name>A0ABQ4X5K5_9ASTR</name>
<gene>
    <name evidence="2" type="ORF">Tco_0655092</name>
</gene>
<accession>A0ABQ4X5K5</accession>
<evidence type="ECO:0000313" key="3">
    <source>
        <dbReference type="Proteomes" id="UP001151760"/>
    </source>
</evidence>
<dbReference type="Proteomes" id="UP001151760">
    <property type="component" value="Unassembled WGS sequence"/>
</dbReference>
<proteinExistence type="predicted"/>
<protein>
    <submittedName>
        <fullName evidence="2">Uncharacterized protein</fullName>
    </submittedName>
</protein>
<organism evidence="2 3">
    <name type="scientific">Tanacetum coccineum</name>
    <dbReference type="NCBI Taxonomy" id="301880"/>
    <lineage>
        <taxon>Eukaryota</taxon>
        <taxon>Viridiplantae</taxon>
        <taxon>Streptophyta</taxon>
        <taxon>Embryophyta</taxon>
        <taxon>Tracheophyta</taxon>
        <taxon>Spermatophyta</taxon>
        <taxon>Magnoliopsida</taxon>
        <taxon>eudicotyledons</taxon>
        <taxon>Gunneridae</taxon>
        <taxon>Pentapetalae</taxon>
        <taxon>asterids</taxon>
        <taxon>campanulids</taxon>
        <taxon>Asterales</taxon>
        <taxon>Asteraceae</taxon>
        <taxon>Asteroideae</taxon>
        <taxon>Anthemideae</taxon>
        <taxon>Anthemidinae</taxon>
        <taxon>Tanacetum</taxon>
    </lineage>
</organism>